<feature type="compositionally biased region" description="Low complexity" evidence="1">
    <location>
        <begin position="112"/>
        <end position="123"/>
    </location>
</feature>
<dbReference type="EMBL" id="CP031229">
    <property type="protein sequence ID" value="AXH95534.1"/>
    <property type="molecule type" value="Genomic_DNA"/>
</dbReference>
<protein>
    <submittedName>
        <fullName evidence="3">Uncharacterized protein</fullName>
    </submittedName>
</protein>
<reference evidence="3" key="1">
    <citation type="submission" date="2018-07" db="EMBL/GenBank/DDBJ databases">
        <title>Complete genome sequencing of Ornithinimicrobium sp. AMA3305.</title>
        <authorList>
            <person name="Bae J.-W."/>
        </authorList>
    </citation>
    <scope>NUCLEOTIDE SEQUENCE [LARGE SCALE GENOMIC DNA]</scope>
    <source>
        <strain evidence="3">AMA3305</strain>
    </source>
</reference>
<keyword evidence="2" id="KW-1133">Transmembrane helix</keyword>
<feature type="region of interest" description="Disordered" evidence="1">
    <location>
        <begin position="112"/>
        <end position="132"/>
    </location>
</feature>
<dbReference type="AlphaFoldDB" id="A0A345NKH6"/>
<dbReference type="KEGG" id="orn:DV701_04780"/>
<name>A0A345NKH6_9MICO</name>
<feature type="transmembrane region" description="Helical" evidence="2">
    <location>
        <begin position="889"/>
        <end position="908"/>
    </location>
</feature>
<feature type="transmembrane region" description="Helical" evidence="2">
    <location>
        <begin position="959"/>
        <end position="978"/>
    </location>
</feature>
<sequence>MPDRLRLLRPQDLLVLDVRLVNLQPSADGTVLERIDPGQPARFAVELPPQHVAERAHYEFTGSKEPAGPPPVATLAAGPSRLVFALPDDVATVPLSLAGLLDWDGLEPVLAPGALPPGTASGPSPAPPGEDETAIEFPYRLLISPVGPTRWVHATAAVTLGGRTELWHTRLLPDDRGGDPGDGSSPPTRAPVPLRALHARAVPDRMTTSMALTDLTDLVTLTSGFTAPPRRGRGTSSAAWARLLLRQRRPAPVPLEGERVVLTSLGASVRLQGSFDPPQGAVAWLGGPGADAPSLARYVHVAGLGRDQRVEVVRRGFVDTGHRAVVVRVTERRYEAAQVGTRQGPHGTYGVYGTQGYLRQHYQVLITQPLLDTAGLAEGFPHGGREMPLRAVEITTLSSPALDLPMDPGPGERAAQLQRWFGRRMSLRRIQEVVQIELEDALKKPWWLRAAGQDVLFDLVGTDWLGRRVAYSRPLMFVPEVAAADGAGVVAAFVQGPDSRRRAVLSGQVLALADRTGAASPEATSSPVGALTFALDLRRPGAPLPGYRPSWVSRLGSAGVALEPLDRLTGSAELHEVRLTPDYLAHGLDPAQNPTGGFATIVGAAARLDMGAAEGGGLSAPSMDLDTLSARAGLVSSALAGGLDAVGLSALFGGMKLFGTVPLARLLGPVPAATPDLYTRGDVPDDALDAMRDDPDTRLEVPILRSRVLRDGSGAPVGVRTRFLWKPVLRTDPGLTPLLEVGGARFVLDVVTTVLADEAAPQVHVVGELSGFSMVFAGVAELRFGTLRFETLPGRKPDVSAQGVSLTFVGALEFVNTLRDLLPGNGFSDPPAVTVDEQGIRAGFSLAVPTIGVGVFSLQNLALSSSLSVPFVGKAAGLRFALSERHHPFLVTVTLFGGGGFFALGISANGVEEIEASIEFGGNVSLDIGVASGGVYVMAGVYFGMTAQVTQLTGYLRMGGHLSVLGLICVSLEFYLAFTWRDKGGGRSEIWGQASLTVGVKVAFFSTSVTLSVERRFAGASGDPTLDQVMEPDDWEAYCLAFAEEGP</sequence>
<dbReference type="Proteomes" id="UP000253790">
    <property type="component" value="Chromosome"/>
</dbReference>
<feature type="transmembrane region" description="Helical" evidence="2">
    <location>
        <begin position="928"/>
        <end position="947"/>
    </location>
</feature>
<evidence type="ECO:0000256" key="1">
    <source>
        <dbReference type="SAM" id="MobiDB-lite"/>
    </source>
</evidence>
<keyword evidence="2" id="KW-0472">Membrane</keyword>
<accession>A0A345NKH6</accession>
<evidence type="ECO:0000313" key="3">
    <source>
        <dbReference type="EMBL" id="AXH95534.1"/>
    </source>
</evidence>
<feature type="compositionally biased region" description="Basic and acidic residues" evidence="1">
    <location>
        <begin position="170"/>
        <end position="179"/>
    </location>
</feature>
<feature type="region of interest" description="Disordered" evidence="1">
    <location>
        <begin position="170"/>
        <end position="194"/>
    </location>
</feature>
<dbReference type="RefSeq" id="WP_114927299.1">
    <property type="nucleotide sequence ID" value="NZ_CP031229.1"/>
</dbReference>
<proteinExistence type="predicted"/>
<evidence type="ECO:0000313" key="4">
    <source>
        <dbReference type="Proteomes" id="UP000253790"/>
    </source>
</evidence>
<keyword evidence="2" id="KW-0812">Transmembrane</keyword>
<evidence type="ECO:0000256" key="2">
    <source>
        <dbReference type="SAM" id="Phobius"/>
    </source>
</evidence>
<dbReference type="OrthoDB" id="516973at2"/>
<organism evidence="3 4">
    <name type="scientific">Ornithinimicrobium avium</name>
    <dbReference type="NCBI Taxonomy" id="2283195"/>
    <lineage>
        <taxon>Bacteria</taxon>
        <taxon>Bacillati</taxon>
        <taxon>Actinomycetota</taxon>
        <taxon>Actinomycetes</taxon>
        <taxon>Micrococcales</taxon>
        <taxon>Ornithinimicrobiaceae</taxon>
        <taxon>Ornithinimicrobium</taxon>
    </lineage>
</organism>
<gene>
    <name evidence="3" type="ORF">DV701_04780</name>
</gene>
<keyword evidence="4" id="KW-1185">Reference proteome</keyword>